<dbReference type="PROSITE" id="PS50943">
    <property type="entry name" value="HTH_CROC1"/>
    <property type="match status" value="1"/>
</dbReference>
<evidence type="ECO:0000313" key="3">
    <source>
        <dbReference type="Proteomes" id="UP000006867"/>
    </source>
</evidence>
<sequence>MSKLIKKLMEKRNITIERMSEETMIDIVSLRRIIDEPDEGDVISMKLIALVLDVSIDDLLNDPKRREE</sequence>
<gene>
    <name evidence="2" type="ordered locus">BATR1942_07695</name>
</gene>
<dbReference type="Gene3D" id="1.10.260.40">
    <property type="entry name" value="lambda repressor-like DNA-binding domains"/>
    <property type="match status" value="1"/>
</dbReference>
<keyword evidence="3" id="KW-1185">Reference proteome</keyword>
<dbReference type="InterPro" id="IPR010982">
    <property type="entry name" value="Lambda_DNA-bd_dom_sf"/>
</dbReference>
<feature type="domain" description="HTH cro/C1-type" evidence="1">
    <location>
        <begin position="5"/>
        <end position="59"/>
    </location>
</feature>
<dbReference type="InterPro" id="IPR001387">
    <property type="entry name" value="Cro/C1-type_HTH"/>
</dbReference>
<reference evidence="2 3" key="1">
    <citation type="journal article" date="2011" name="Front. Microbiol.">
        <title>Genomic signatures of strain selection and enhancement in Bacillus atrophaeus var. globigii, a historical biowarfare simulant.</title>
        <authorList>
            <person name="Gibbons H.S."/>
            <person name="Broomall S.M."/>
            <person name="McNew L.A."/>
            <person name="Daligault H."/>
            <person name="Chapman C."/>
            <person name="Bruce D."/>
            <person name="Karavis M."/>
            <person name="Krepps M."/>
            <person name="McGregor P.A."/>
            <person name="Hong C."/>
            <person name="Park K.H."/>
            <person name="Akmal A."/>
            <person name="Feldman A."/>
            <person name="Lin J.S."/>
            <person name="Chang W.E."/>
            <person name="Higgs B.W."/>
            <person name="Demirev P."/>
            <person name="Lindquist J."/>
            <person name="Liem A."/>
            <person name="Fochler E."/>
            <person name="Read T.D."/>
            <person name="Tapia R."/>
            <person name="Johnson S."/>
            <person name="Bishop-Lilly K.A."/>
            <person name="Detter C."/>
            <person name="Han C."/>
            <person name="Sozhamannan S."/>
            <person name="Rosenzweig C.N."/>
            <person name="Skowronski E.W."/>
        </authorList>
    </citation>
    <scope>NUCLEOTIDE SEQUENCE [LARGE SCALE GENOMIC DNA]</scope>
    <source>
        <strain evidence="2 3">1942</strain>
    </source>
</reference>
<name>A0ABN3ZCG5_BACA1</name>
<organism evidence="2 3">
    <name type="scientific">Bacillus atrophaeus (strain 1942)</name>
    <dbReference type="NCBI Taxonomy" id="720555"/>
    <lineage>
        <taxon>Bacteria</taxon>
        <taxon>Bacillati</taxon>
        <taxon>Bacillota</taxon>
        <taxon>Bacilli</taxon>
        <taxon>Bacillales</taxon>
        <taxon>Bacillaceae</taxon>
        <taxon>Bacillus</taxon>
    </lineage>
</organism>
<proteinExistence type="predicted"/>
<dbReference type="RefSeq" id="WP_003325930.1">
    <property type="nucleotide sequence ID" value="NC_014639.1"/>
</dbReference>
<evidence type="ECO:0000259" key="1">
    <source>
        <dbReference type="PROSITE" id="PS50943"/>
    </source>
</evidence>
<dbReference type="Proteomes" id="UP000006867">
    <property type="component" value="Chromosome"/>
</dbReference>
<evidence type="ECO:0000313" key="2">
    <source>
        <dbReference type="EMBL" id="ADP32478.1"/>
    </source>
</evidence>
<dbReference type="EMBL" id="CP002207">
    <property type="protein sequence ID" value="ADP32478.1"/>
    <property type="molecule type" value="Genomic_DNA"/>
</dbReference>
<accession>A0ABN3ZCG5</accession>
<dbReference type="SMART" id="SM00530">
    <property type="entry name" value="HTH_XRE"/>
    <property type="match status" value="1"/>
</dbReference>
<protein>
    <submittedName>
        <fullName evidence="2">Transcriptional regulator phage SPbeta</fullName>
    </submittedName>
</protein>
<dbReference type="SUPFAM" id="SSF47413">
    <property type="entry name" value="lambda repressor-like DNA-binding domains"/>
    <property type="match status" value="1"/>
</dbReference>